<dbReference type="Pfam" id="PF05995">
    <property type="entry name" value="CDO_I"/>
    <property type="match status" value="1"/>
</dbReference>
<sequence length="182" mass="19973">MPRLLSPTAALLVGDIREAVTAGGDDATVAARVARALTGHLADRGLLDRDHREPDPNHYRQHVLHVEPDGSFSVVALVWLPGQETCIHDHVSWCVVGTYVGEEEETTYRLTRNGLIPLRVNRTPEGVASYLVPPGDIHKVRNNSSSVAISIHVYGADIGVLGTSIRRRYDLPVVPRPRDESH</sequence>
<dbReference type="EMBL" id="QGHB01000007">
    <property type="protein sequence ID" value="PWK85023.1"/>
    <property type="molecule type" value="Genomic_DNA"/>
</dbReference>
<dbReference type="RefSeq" id="WP_109638510.1">
    <property type="nucleotide sequence ID" value="NZ_QGHB01000007.1"/>
</dbReference>
<keyword evidence="2 7" id="KW-0479">Metal-binding</keyword>
<proteinExistence type="inferred from homology"/>
<dbReference type="Proteomes" id="UP000246005">
    <property type="component" value="Unassembled WGS sequence"/>
</dbReference>
<keyword evidence="6" id="KW-0883">Thioether bond</keyword>
<feature type="binding site" evidence="7">
    <location>
        <position position="90"/>
    </location>
    <ligand>
        <name>Fe cation</name>
        <dbReference type="ChEBI" id="CHEBI:24875"/>
        <note>catalytic</note>
    </ligand>
</feature>
<keyword evidence="4" id="KW-0560">Oxidoreductase</keyword>
<feature type="cross-link" description="3'-(S-cysteinyl)-tyrosine (Cys-Tyr)" evidence="6">
    <location>
        <begin position="94"/>
        <end position="154"/>
    </location>
</feature>
<organism evidence="8 9">
    <name type="scientific">Lentzea atacamensis</name>
    <dbReference type="NCBI Taxonomy" id="531938"/>
    <lineage>
        <taxon>Bacteria</taxon>
        <taxon>Bacillati</taxon>
        <taxon>Actinomycetota</taxon>
        <taxon>Actinomycetes</taxon>
        <taxon>Pseudonocardiales</taxon>
        <taxon>Pseudonocardiaceae</taxon>
        <taxon>Lentzea</taxon>
    </lineage>
</organism>
<evidence type="ECO:0000313" key="9">
    <source>
        <dbReference type="Proteomes" id="UP000246005"/>
    </source>
</evidence>
<feature type="binding site" evidence="7">
    <location>
        <position position="138"/>
    </location>
    <ligand>
        <name>Fe cation</name>
        <dbReference type="ChEBI" id="CHEBI:24875"/>
        <note>catalytic</note>
    </ligand>
</feature>
<name>A0A316I3K1_9PSEU</name>
<comment type="caution">
    <text evidence="8">The sequence shown here is derived from an EMBL/GenBank/DDBJ whole genome shotgun (WGS) entry which is preliminary data.</text>
</comment>
<gene>
    <name evidence="8" type="ORF">C8D88_107230</name>
</gene>
<keyword evidence="3" id="KW-0223">Dioxygenase</keyword>
<dbReference type="AlphaFoldDB" id="A0A316I3K1"/>
<evidence type="ECO:0000256" key="6">
    <source>
        <dbReference type="PIRSR" id="PIRSR610300-50"/>
    </source>
</evidence>
<feature type="binding site" evidence="7">
    <location>
        <position position="88"/>
    </location>
    <ligand>
        <name>Fe cation</name>
        <dbReference type="ChEBI" id="CHEBI:24875"/>
        <note>catalytic</note>
    </ligand>
</feature>
<evidence type="ECO:0000256" key="1">
    <source>
        <dbReference type="ARBA" id="ARBA00006622"/>
    </source>
</evidence>
<dbReference type="PANTHER" id="PTHR12918">
    <property type="entry name" value="CYSTEINE DIOXYGENASE"/>
    <property type="match status" value="1"/>
</dbReference>
<dbReference type="SUPFAM" id="SSF51182">
    <property type="entry name" value="RmlC-like cupins"/>
    <property type="match status" value="1"/>
</dbReference>
<evidence type="ECO:0000256" key="5">
    <source>
        <dbReference type="ARBA" id="ARBA00023004"/>
    </source>
</evidence>
<dbReference type="GO" id="GO:0017172">
    <property type="term" value="F:cysteine dioxygenase activity"/>
    <property type="evidence" value="ECO:0007669"/>
    <property type="project" value="TreeGrafter"/>
</dbReference>
<reference evidence="8 9" key="1">
    <citation type="submission" date="2018-05" db="EMBL/GenBank/DDBJ databases">
        <title>Genomic Encyclopedia of Type Strains, Phase IV (KMG-IV): sequencing the most valuable type-strain genomes for metagenomic binning, comparative biology and taxonomic classification.</title>
        <authorList>
            <person name="Goeker M."/>
        </authorList>
    </citation>
    <scope>NUCLEOTIDE SEQUENCE [LARGE SCALE GENOMIC DNA]</scope>
    <source>
        <strain evidence="8 9">DSM 45480</strain>
    </source>
</reference>
<evidence type="ECO:0000256" key="4">
    <source>
        <dbReference type="ARBA" id="ARBA00023002"/>
    </source>
</evidence>
<dbReference type="InterPro" id="IPR010300">
    <property type="entry name" value="CDO_1"/>
</dbReference>
<dbReference type="GO" id="GO:0008198">
    <property type="term" value="F:ferrous iron binding"/>
    <property type="evidence" value="ECO:0007669"/>
    <property type="project" value="TreeGrafter"/>
</dbReference>
<comment type="similarity">
    <text evidence="1">Belongs to the cysteine dioxygenase family.</text>
</comment>
<dbReference type="InterPro" id="IPR014710">
    <property type="entry name" value="RmlC-like_jellyroll"/>
</dbReference>
<evidence type="ECO:0000313" key="8">
    <source>
        <dbReference type="EMBL" id="PWK85023.1"/>
    </source>
</evidence>
<dbReference type="PANTHER" id="PTHR12918:SF1">
    <property type="entry name" value="CYSTEINE DIOXYGENASE TYPE 1"/>
    <property type="match status" value="1"/>
</dbReference>
<dbReference type="Gene3D" id="2.60.120.10">
    <property type="entry name" value="Jelly Rolls"/>
    <property type="match status" value="1"/>
</dbReference>
<evidence type="ECO:0000256" key="2">
    <source>
        <dbReference type="ARBA" id="ARBA00022723"/>
    </source>
</evidence>
<keyword evidence="5 7" id="KW-0408">Iron</keyword>
<accession>A0A316I3K1</accession>
<dbReference type="CDD" id="cd10548">
    <property type="entry name" value="cupin_CDO"/>
    <property type="match status" value="1"/>
</dbReference>
<dbReference type="InterPro" id="IPR011051">
    <property type="entry name" value="RmlC_Cupin_sf"/>
</dbReference>
<protein>
    <submittedName>
        <fullName evidence="8">Putative metal-dependent enzyme (Double-stranded beta helix superfamily)</fullName>
    </submittedName>
</protein>
<dbReference type="GO" id="GO:0019448">
    <property type="term" value="P:L-cysteine catabolic process"/>
    <property type="evidence" value="ECO:0007669"/>
    <property type="project" value="TreeGrafter"/>
</dbReference>
<evidence type="ECO:0000256" key="3">
    <source>
        <dbReference type="ARBA" id="ARBA00022964"/>
    </source>
</evidence>
<evidence type="ECO:0000256" key="7">
    <source>
        <dbReference type="PIRSR" id="PIRSR610300-51"/>
    </source>
</evidence>